<protein>
    <submittedName>
        <fullName evidence="1">Uncharacterized protein</fullName>
    </submittedName>
</protein>
<accession>A0ACB7IR06</accession>
<sequence length="344" mass="38506">MDSFYNKIEAARLLDSIIAERVEAASSPQMYEMDSEATERFGLTILKEDTDTISKLVQRNDAGEAEEATIAIQGIISGCLLPPFELKSNRPDEIRRLAHIRQSVTITGLGSKSFESIVENCRRTHTMFSRYTPNAKLHPLPEFLGKYKSANASGVNEYTTITASARFFTPAKQAAGFSIVDVNPELDPRGVLGKVDGTKWMHTNDNEVGYYMFMPHDDEEKYKLTTPIIFQTGDIVELQASMLSIPSKGNYTAKLILRSIVLLDGHLTTDATTARTLAAEATPSLPAPRRLKRRNPYDRYIRQQPLSRIDQASVEDIDEAELGPEVEIEAQFDCQMGEQQMDDF</sequence>
<organism evidence="1 2">
    <name type="scientific">Pleurotus cornucopiae</name>
    <name type="common">Cornucopia mushroom</name>
    <dbReference type="NCBI Taxonomy" id="5321"/>
    <lineage>
        <taxon>Eukaryota</taxon>
        <taxon>Fungi</taxon>
        <taxon>Dikarya</taxon>
        <taxon>Basidiomycota</taxon>
        <taxon>Agaricomycotina</taxon>
        <taxon>Agaricomycetes</taxon>
        <taxon>Agaricomycetidae</taxon>
        <taxon>Agaricales</taxon>
        <taxon>Pleurotineae</taxon>
        <taxon>Pleurotaceae</taxon>
        <taxon>Pleurotus</taxon>
    </lineage>
</organism>
<dbReference type="EMBL" id="WQMT02000008">
    <property type="protein sequence ID" value="KAG9220140.1"/>
    <property type="molecule type" value="Genomic_DNA"/>
</dbReference>
<evidence type="ECO:0000313" key="1">
    <source>
        <dbReference type="EMBL" id="KAG9220140.1"/>
    </source>
</evidence>
<name>A0ACB7IR06_PLECO</name>
<comment type="caution">
    <text evidence="1">The sequence shown here is derived from an EMBL/GenBank/DDBJ whole genome shotgun (WGS) entry which is preliminary data.</text>
</comment>
<reference evidence="1 2" key="1">
    <citation type="journal article" date="2021" name="Appl. Environ. Microbiol.">
        <title>Genetic linkage and physical mapping for an oyster mushroom Pleurotus cornucopiae and QTL analysis for the trait cap color.</title>
        <authorList>
            <person name="Zhang Y."/>
            <person name="Gao W."/>
            <person name="Sonnenberg A."/>
            <person name="Chen Q."/>
            <person name="Zhang J."/>
            <person name="Huang C."/>
        </authorList>
    </citation>
    <scope>NUCLEOTIDE SEQUENCE [LARGE SCALE GENOMIC DNA]</scope>
    <source>
        <strain evidence="1">CCMSSC00406</strain>
    </source>
</reference>
<keyword evidence="2" id="KW-1185">Reference proteome</keyword>
<dbReference type="Proteomes" id="UP000824881">
    <property type="component" value="Unassembled WGS sequence"/>
</dbReference>
<evidence type="ECO:0000313" key="2">
    <source>
        <dbReference type="Proteomes" id="UP000824881"/>
    </source>
</evidence>
<gene>
    <name evidence="1" type="ORF">CCMSSC00406_0007165</name>
</gene>
<proteinExistence type="predicted"/>